<keyword evidence="4 6" id="KW-0697">Rotamase</keyword>
<evidence type="ECO:0000256" key="6">
    <source>
        <dbReference type="PROSITE-ProRule" id="PRU00278"/>
    </source>
</evidence>
<name>A0ABZ3CF43_9STAP</name>
<dbReference type="RefSeq" id="WP_342387304.1">
    <property type="nucleotide sequence ID" value="NZ_CP138333.2"/>
</dbReference>
<keyword evidence="3" id="KW-0732">Signal</keyword>
<keyword evidence="10" id="KW-1185">Reference proteome</keyword>
<dbReference type="GO" id="GO:0016853">
    <property type="term" value="F:isomerase activity"/>
    <property type="evidence" value="ECO:0007669"/>
    <property type="project" value="UniProtKB-KW"/>
</dbReference>
<evidence type="ECO:0000256" key="4">
    <source>
        <dbReference type="ARBA" id="ARBA00023110"/>
    </source>
</evidence>
<evidence type="ECO:0000256" key="2">
    <source>
        <dbReference type="ARBA" id="ARBA00013194"/>
    </source>
</evidence>
<feature type="region of interest" description="Disordered" evidence="7">
    <location>
        <begin position="162"/>
        <end position="183"/>
    </location>
</feature>
<keyword evidence="5 6" id="KW-0413">Isomerase</keyword>
<evidence type="ECO:0000256" key="7">
    <source>
        <dbReference type="SAM" id="MobiDB-lite"/>
    </source>
</evidence>
<accession>A0ABZ3CF43</accession>
<dbReference type="Pfam" id="PF13616">
    <property type="entry name" value="Rotamase_3"/>
    <property type="match status" value="1"/>
</dbReference>
<feature type="region of interest" description="Disordered" evidence="7">
    <location>
        <begin position="307"/>
        <end position="338"/>
    </location>
</feature>
<dbReference type="PROSITE" id="PS51257">
    <property type="entry name" value="PROKAR_LIPOPROTEIN"/>
    <property type="match status" value="1"/>
</dbReference>
<proteinExistence type="predicted"/>
<dbReference type="SUPFAM" id="SSF54534">
    <property type="entry name" value="FKBP-like"/>
    <property type="match status" value="1"/>
</dbReference>
<comment type="catalytic activity">
    <reaction evidence="1">
        <text>[protein]-peptidylproline (omega=180) = [protein]-peptidylproline (omega=0)</text>
        <dbReference type="Rhea" id="RHEA:16237"/>
        <dbReference type="Rhea" id="RHEA-COMP:10747"/>
        <dbReference type="Rhea" id="RHEA-COMP:10748"/>
        <dbReference type="ChEBI" id="CHEBI:83833"/>
        <dbReference type="ChEBI" id="CHEBI:83834"/>
        <dbReference type="EC" id="5.2.1.8"/>
    </reaction>
</comment>
<dbReference type="InterPro" id="IPR050245">
    <property type="entry name" value="PrsA_foldase"/>
</dbReference>
<dbReference type="InterPro" id="IPR000297">
    <property type="entry name" value="PPIase_PpiC"/>
</dbReference>
<protein>
    <recommendedName>
        <fullName evidence="2">peptidylprolyl isomerase</fullName>
        <ecNumber evidence="2">5.2.1.8</ecNumber>
    </recommendedName>
</protein>
<dbReference type="InterPro" id="IPR046357">
    <property type="entry name" value="PPIase_dom_sf"/>
</dbReference>
<feature type="compositionally biased region" description="Acidic residues" evidence="7">
    <location>
        <begin position="163"/>
        <end position="175"/>
    </location>
</feature>
<evidence type="ECO:0000313" key="10">
    <source>
        <dbReference type="Proteomes" id="UP001455384"/>
    </source>
</evidence>
<dbReference type="SUPFAM" id="SSF109998">
    <property type="entry name" value="Triger factor/SurA peptide-binding domain-like"/>
    <property type="match status" value="1"/>
</dbReference>
<dbReference type="Gene3D" id="3.10.50.40">
    <property type="match status" value="1"/>
</dbReference>
<dbReference type="PANTHER" id="PTHR47245">
    <property type="entry name" value="PEPTIDYLPROLYL ISOMERASE"/>
    <property type="match status" value="1"/>
</dbReference>
<evidence type="ECO:0000256" key="1">
    <source>
        <dbReference type="ARBA" id="ARBA00000971"/>
    </source>
</evidence>
<evidence type="ECO:0000313" key="9">
    <source>
        <dbReference type="EMBL" id="WZX28726.1"/>
    </source>
</evidence>
<dbReference type="EMBL" id="CP138333">
    <property type="protein sequence ID" value="WZX28726.1"/>
    <property type="molecule type" value="Genomic_DNA"/>
</dbReference>
<dbReference type="EC" id="5.2.1.8" evidence="2"/>
<evidence type="ECO:0000256" key="5">
    <source>
        <dbReference type="ARBA" id="ARBA00023235"/>
    </source>
</evidence>
<evidence type="ECO:0000256" key="3">
    <source>
        <dbReference type="ARBA" id="ARBA00022729"/>
    </source>
</evidence>
<feature type="compositionally biased region" description="Acidic residues" evidence="7">
    <location>
        <begin position="315"/>
        <end position="338"/>
    </location>
</feature>
<feature type="region of interest" description="Disordered" evidence="7">
    <location>
        <begin position="21"/>
        <end position="40"/>
    </location>
</feature>
<reference evidence="10" key="1">
    <citation type="submission" date="2023-10" db="EMBL/GenBank/DDBJ databases">
        <title>Genome analysis and identification of Salinococcus sp. Bachu38 nov., a PGPR from the rhizosphere of Tamarix.</title>
        <authorList>
            <person name="Liang Z."/>
            <person name="Zhang X."/>
            <person name="Jia J."/>
            <person name="Chen X."/>
            <person name="Wang Y."/>
            <person name="Wang Q."/>
            <person name="Wang R."/>
        </authorList>
    </citation>
    <scope>NUCLEOTIDE SEQUENCE [LARGE SCALE GENOMIC DNA]</scope>
    <source>
        <strain evidence="10">Bachu38</strain>
    </source>
</reference>
<sequence length="338" mass="37858">MKKRLAPIVVGLGLIGLAGCSDDSSSENATGGENGETEYGDVLATSDAGEVTTDDILNELGTDNIANRTFQLTLDSILQDKYSDEVDREAIESQIDEEIESMGGEEQFAMVLQQQQPGMTVEQYKEQRINNAYHDKFFAEKFEVTDEEAKDTVREASHILVEVSEEEDGLSDEEAQEKAESLHQEIEDGADFGELAAEESDDTGSAENNGELGYVQRGQMVEPFENALFELEQGEVSDVVESDFGYHIIKRHEEENIDEELDTIKRQVVSQKIQENQDQVLGFYNDLLEEYNVEFENEEIRTYIEETYLNAGSEESAEESTEESTEESAEESTEEPAE</sequence>
<dbReference type="PROSITE" id="PS50198">
    <property type="entry name" value="PPIC_PPIASE_2"/>
    <property type="match status" value="1"/>
</dbReference>
<feature type="domain" description="PpiC" evidence="8">
    <location>
        <begin position="151"/>
        <end position="253"/>
    </location>
</feature>
<gene>
    <name evidence="9" type="ORF">RQP18_08530</name>
</gene>
<evidence type="ECO:0000259" key="8">
    <source>
        <dbReference type="PROSITE" id="PS50198"/>
    </source>
</evidence>
<dbReference type="PANTHER" id="PTHR47245:SF1">
    <property type="entry name" value="FOLDASE PROTEIN PRSA"/>
    <property type="match status" value="1"/>
</dbReference>
<organism evidence="9 10">
    <name type="scientific">Salinicoccus bachuensis</name>
    <dbReference type="NCBI Taxonomy" id="3136731"/>
    <lineage>
        <taxon>Bacteria</taxon>
        <taxon>Bacillati</taxon>
        <taxon>Bacillota</taxon>
        <taxon>Bacilli</taxon>
        <taxon>Bacillales</taxon>
        <taxon>Staphylococcaceae</taxon>
        <taxon>Salinicoccus</taxon>
    </lineage>
</organism>
<dbReference type="Proteomes" id="UP001455384">
    <property type="component" value="Chromosome"/>
</dbReference>
<dbReference type="InterPro" id="IPR027304">
    <property type="entry name" value="Trigger_fact/SurA_dom_sf"/>
</dbReference>